<feature type="domain" description="TRAP C4-dicarboxylate transport system permease DctM subunit" evidence="2">
    <location>
        <begin position="99"/>
        <end position="535"/>
    </location>
</feature>
<keyword evidence="1" id="KW-1133">Transmembrane helix</keyword>
<feature type="transmembrane region" description="Helical" evidence="1">
    <location>
        <begin position="89"/>
        <end position="107"/>
    </location>
</feature>
<evidence type="ECO:0000256" key="1">
    <source>
        <dbReference type="SAM" id="Phobius"/>
    </source>
</evidence>
<protein>
    <submittedName>
        <fullName evidence="3">C4-dicarboxylate ABC transporter permease</fullName>
    </submittedName>
</protein>
<feature type="transmembrane region" description="Helical" evidence="1">
    <location>
        <begin position="283"/>
        <end position="302"/>
    </location>
</feature>
<feature type="transmembrane region" description="Helical" evidence="1">
    <location>
        <begin position="114"/>
        <end position="138"/>
    </location>
</feature>
<evidence type="ECO:0000313" key="4">
    <source>
        <dbReference type="Proteomes" id="UP000257143"/>
    </source>
</evidence>
<keyword evidence="4" id="KW-1185">Reference proteome</keyword>
<organism evidence="3 4">
    <name type="scientific">Oceanobacillus arenosus</name>
    <dbReference type="NCBI Taxonomy" id="1229153"/>
    <lineage>
        <taxon>Bacteria</taxon>
        <taxon>Bacillati</taxon>
        <taxon>Bacillota</taxon>
        <taxon>Bacilli</taxon>
        <taxon>Bacillales</taxon>
        <taxon>Bacillaceae</taxon>
        <taxon>Oceanobacillus</taxon>
    </lineage>
</organism>
<feature type="transmembrane region" description="Helical" evidence="1">
    <location>
        <begin position="350"/>
        <end position="367"/>
    </location>
</feature>
<dbReference type="InterPro" id="IPR011853">
    <property type="entry name" value="TRAP_DctM-Dct_fused"/>
</dbReference>
<feature type="transmembrane region" description="Helical" evidence="1">
    <location>
        <begin position="531"/>
        <end position="557"/>
    </location>
</feature>
<dbReference type="InterPro" id="IPR010656">
    <property type="entry name" value="DctM"/>
</dbReference>
<evidence type="ECO:0000313" key="3">
    <source>
        <dbReference type="EMBL" id="RDW17523.1"/>
    </source>
</evidence>
<comment type="caution">
    <text evidence="3">The sequence shown here is derived from an EMBL/GenBank/DDBJ whole genome shotgun (WGS) entry which is preliminary data.</text>
</comment>
<dbReference type="RefSeq" id="WP_115773771.1">
    <property type="nucleotide sequence ID" value="NZ_PIOC01000019.1"/>
</dbReference>
<dbReference type="EMBL" id="PIOC01000019">
    <property type="protein sequence ID" value="RDW17523.1"/>
    <property type="molecule type" value="Genomic_DNA"/>
</dbReference>
<dbReference type="NCBIfam" id="TIGR02123">
    <property type="entry name" value="TRAP_fused"/>
    <property type="match status" value="1"/>
</dbReference>
<name>A0A3D8PN46_9BACI</name>
<dbReference type="PANTHER" id="PTHR43849">
    <property type="entry name" value="BLL3936 PROTEIN"/>
    <property type="match status" value="1"/>
</dbReference>
<gene>
    <name evidence="3" type="ORF">CWR48_13435</name>
</gene>
<feature type="transmembrane region" description="Helical" evidence="1">
    <location>
        <begin position="418"/>
        <end position="441"/>
    </location>
</feature>
<proteinExistence type="predicted"/>
<feature type="transmembrane region" description="Helical" evidence="1">
    <location>
        <begin position="59"/>
        <end position="77"/>
    </location>
</feature>
<feature type="transmembrane region" description="Helical" evidence="1">
    <location>
        <begin position="5"/>
        <end position="25"/>
    </location>
</feature>
<dbReference type="AlphaFoldDB" id="A0A3D8PN46"/>
<dbReference type="OrthoDB" id="9759894at2"/>
<feature type="transmembrane region" description="Helical" evidence="1">
    <location>
        <begin position="322"/>
        <end position="344"/>
    </location>
</feature>
<keyword evidence="1" id="KW-0472">Membrane</keyword>
<feature type="transmembrane region" description="Helical" evidence="1">
    <location>
        <begin position="31"/>
        <end position="47"/>
    </location>
</feature>
<reference evidence="4" key="1">
    <citation type="submission" date="2017-11" db="EMBL/GenBank/DDBJ databases">
        <authorList>
            <person name="Zhu W."/>
        </authorList>
    </citation>
    <scope>NUCLEOTIDE SEQUENCE [LARGE SCALE GENOMIC DNA]</scope>
    <source>
        <strain evidence="4">CAU 1183</strain>
    </source>
</reference>
<feature type="transmembrane region" description="Helical" evidence="1">
    <location>
        <begin position="388"/>
        <end position="406"/>
    </location>
</feature>
<accession>A0A3D8PN46</accession>
<dbReference type="PANTHER" id="PTHR43849:SF2">
    <property type="entry name" value="BLL3936 PROTEIN"/>
    <property type="match status" value="1"/>
</dbReference>
<sequence>MKKIILIVAVLMSMFHMYTAFFGVFPGMQQSAIHLFFALTLLYTMTWENNVGKKWWYHSYKIVLLVLAISSGLYIVIVDMFRTGSITSVSPMDMFFGLIMILIVLDATRVKMGWALPIIAGVGIIYTMVGPYLGGIFAHRGFSLEQMVQQFYLYTEGIYGTPLMIAGSYVIIFLILGAFLEVSGGGKFYIDLANSIFGRFRGGPAKIAVIASALFGSINGTAVANVVSTGNLTIPLMKKVGYPSHKAGAIESVASSGGQIMPPVMGASVFIMAQMIGRPYVEIMLAAAIPAILYFLAVYLNVDIESVKEQVKKIPRSETPRLMGVLKDGWIHFIPILVLLYFLMIQQSSPMRSAFWSIVAVFVVTVIRKKTRMSLKQIIKGLEDGAKSSVVVALATATAGIIIGVFNLTGLGSNLSRIIVQLSDGSLLVLLLLTMVSSIILGMGLPTVAAYLILAITVAPALIMMGLEPIVAHLFVFYFGILSAFTPPVAIAAYAASGIAKADPIKIAITACKYGLAGFVIPYLFVYSNGLLLIGSAWDIIFSVFVAIFAIFGLVVFTQGFFVKKVAWLFRIVAGLSTVLMAWPLVLLKLIGLGLLVAVFLIEWISNKKMQQVAFEKESISG</sequence>
<dbReference type="Proteomes" id="UP000257143">
    <property type="component" value="Unassembled WGS sequence"/>
</dbReference>
<keyword evidence="1" id="KW-0812">Transmembrane</keyword>
<feature type="transmembrane region" description="Helical" evidence="1">
    <location>
        <begin position="473"/>
        <end position="495"/>
    </location>
</feature>
<feature type="transmembrane region" description="Helical" evidence="1">
    <location>
        <begin position="448"/>
        <end position="467"/>
    </location>
</feature>
<dbReference type="Pfam" id="PF06808">
    <property type="entry name" value="DctM"/>
    <property type="match status" value="1"/>
</dbReference>
<feature type="transmembrane region" description="Helical" evidence="1">
    <location>
        <begin position="158"/>
        <end position="180"/>
    </location>
</feature>
<feature type="transmembrane region" description="Helical" evidence="1">
    <location>
        <begin position="569"/>
        <end position="602"/>
    </location>
</feature>
<evidence type="ECO:0000259" key="2">
    <source>
        <dbReference type="Pfam" id="PF06808"/>
    </source>
</evidence>
<feature type="transmembrane region" description="Helical" evidence="1">
    <location>
        <begin position="507"/>
        <end position="525"/>
    </location>
</feature>